<dbReference type="RefSeq" id="WP_052222266.1">
    <property type="nucleotide sequence ID" value="NZ_LHUR01000032.1"/>
</dbReference>
<evidence type="ECO:0000313" key="2">
    <source>
        <dbReference type="EMBL" id="KOA18842.1"/>
    </source>
</evidence>
<keyword evidence="3" id="KW-1185">Reference proteome</keyword>
<dbReference type="InterPro" id="IPR041657">
    <property type="entry name" value="HTH_17"/>
</dbReference>
<dbReference type="NCBIfam" id="TIGR01764">
    <property type="entry name" value="excise"/>
    <property type="match status" value="1"/>
</dbReference>
<dbReference type="PATRIC" id="fig|1121318.3.peg.2794"/>
<comment type="caution">
    <text evidence="2">The sequence shown here is derived from an EMBL/GenBank/DDBJ whole genome shotgun (WGS) entry which is preliminary data.</text>
</comment>
<dbReference type="Gene3D" id="3.90.105.50">
    <property type="match status" value="1"/>
</dbReference>
<accession>A0A0L6Z7A0</accession>
<name>A0A0L6Z7A0_9CLOT</name>
<dbReference type="InterPro" id="IPR038148">
    <property type="entry name" value="Tn1545/Tn916_Xis"/>
</dbReference>
<organism evidence="2 3">
    <name type="scientific">Clostridium homopropionicum DSM 5847</name>
    <dbReference type="NCBI Taxonomy" id="1121318"/>
    <lineage>
        <taxon>Bacteria</taxon>
        <taxon>Bacillati</taxon>
        <taxon>Bacillota</taxon>
        <taxon>Clostridia</taxon>
        <taxon>Eubacteriales</taxon>
        <taxon>Clostridiaceae</taxon>
        <taxon>Clostridium</taxon>
    </lineage>
</organism>
<reference evidence="3" key="1">
    <citation type="submission" date="2015-08" db="EMBL/GenBank/DDBJ databases">
        <title>Genome sequence of the strict anaerobe Clostridium homopropionicum LuHBu1 (DSM 5847T).</title>
        <authorList>
            <person name="Poehlein A."/>
            <person name="Beck M."/>
            <person name="Schiel-Bengelsdorf B."/>
            <person name="Bengelsdorf F.R."/>
            <person name="Daniel R."/>
            <person name="Duerre P."/>
        </authorList>
    </citation>
    <scope>NUCLEOTIDE SEQUENCE [LARGE SCALE GENOMIC DNA]</scope>
    <source>
        <strain evidence="3">DSM 5847</strain>
    </source>
</reference>
<dbReference type="Proteomes" id="UP000037043">
    <property type="component" value="Unassembled WGS sequence"/>
</dbReference>
<dbReference type="InterPro" id="IPR010093">
    <property type="entry name" value="SinI_DNA-bd"/>
</dbReference>
<gene>
    <name evidence="2" type="ORF">CLHOM_27810</name>
</gene>
<sequence length="121" mass="13525">MLKEKMLAISIFSLAISIIASASIISKEIRNNGQNLSSSLNMMSGGLNKISNSVGYKNNSLDNNSYNPAEAAEYLGITREKLYEIANTKDFKMPYIKIGADYYFNKSALDKWLETARIEIK</sequence>
<proteinExistence type="predicted"/>
<evidence type="ECO:0000313" key="3">
    <source>
        <dbReference type="Proteomes" id="UP000037043"/>
    </source>
</evidence>
<protein>
    <submittedName>
        <fullName evidence="2">Helix-turn-helix domain protein</fullName>
    </submittedName>
</protein>
<feature type="domain" description="Helix-turn-helix" evidence="1">
    <location>
        <begin position="66"/>
        <end position="115"/>
    </location>
</feature>
<evidence type="ECO:0000259" key="1">
    <source>
        <dbReference type="Pfam" id="PF12728"/>
    </source>
</evidence>
<dbReference type="GO" id="GO:0003677">
    <property type="term" value="F:DNA binding"/>
    <property type="evidence" value="ECO:0007669"/>
    <property type="project" value="InterPro"/>
</dbReference>
<dbReference type="STRING" id="36844.SAMN04488501_12229"/>
<dbReference type="EMBL" id="LHUR01000032">
    <property type="protein sequence ID" value="KOA18842.1"/>
    <property type="molecule type" value="Genomic_DNA"/>
</dbReference>
<dbReference type="AlphaFoldDB" id="A0A0L6Z7A0"/>
<dbReference type="Pfam" id="PF12728">
    <property type="entry name" value="HTH_17"/>
    <property type="match status" value="1"/>
</dbReference>